<dbReference type="eggNOG" id="ENOG502RQ5K">
    <property type="taxonomic scope" value="Eukaryota"/>
</dbReference>
<gene>
    <name evidence="2" type="ORF">TEQG_05651</name>
</gene>
<reference evidence="3" key="1">
    <citation type="journal article" date="2012" name="MBio">
        <title>Comparative genome analysis of Trichophyton rubrum and related dermatophytes reveals candidate genes involved in infection.</title>
        <authorList>
            <person name="Martinez D.A."/>
            <person name="Oliver B.G."/>
            <person name="Graeser Y."/>
            <person name="Goldberg J.M."/>
            <person name="Li W."/>
            <person name="Martinez-Rossi N.M."/>
            <person name="Monod M."/>
            <person name="Shelest E."/>
            <person name="Barton R.C."/>
            <person name="Birch E."/>
            <person name="Brakhage A.A."/>
            <person name="Chen Z."/>
            <person name="Gurr S.J."/>
            <person name="Heiman D."/>
            <person name="Heitman J."/>
            <person name="Kosti I."/>
            <person name="Rossi A."/>
            <person name="Saif S."/>
            <person name="Samalova M."/>
            <person name="Saunders C.W."/>
            <person name="Shea T."/>
            <person name="Summerbell R.C."/>
            <person name="Xu J."/>
            <person name="Young S."/>
            <person name="Zeng Q."/>
            <person name="Birren B.W."/>
            <person name="Cuomo C.A."/>
            <person name="White T.C."/>
        </authorList>
    </citation>
    <scope>NUCLEOTIDE SEQUENCE [LARGE SCALE GENOMIC DNA]</scope>
    <source>
        <strain evidence="3">ATCC MYA-4606 / CBS 127.97</strain>
    </source>
</reference>
<sequence>MSEMSDTGQHQIPPPSSGFMSVYSTEFFAGIERISPYIAIFNSTSQATISEFHLCGSTSSQTEQERRSLKIFKIQRRKEKNTSGDGTMAGRSGTRMDSQRTAGEGASPYSLGVSRQSPSVSVAARPRERDMTMDEIEGHA</sequence>
<protein>
    <submittedName>
        <fullName evidence="2">Uncharacterized protein</fullName>
    </submittedName>
</protein>
<dbReference type="EMBL" id="DS995750">
    <property type="protein sequence ID" value="EGE06653.1"/>
    <property type="molecule type" value="Genomic_DNA"/>
</dbReference>
<evidence type="ECO:0000256" key="1">
    <source>
        <dbReference type="SAM" id="MobiDB-lite"/>
    </source>
</evidence>
<keyword evidence="3" id="KW-1185">Reference proteome</keyword>
<dbReference type="HOGENOM" id="CLU_1959055_0_0_1"/>
<name>F2PXN5_TRIEC</name>
<accession>F2PXN5</accession>
<dbReference type="AlphaFoldDB" id="F2PXN5"/>
<dbReference type="VEuPathDB" id="FungiDB:TEQG_05651"/>
<dbReference type="Proteomes" id="UP000009169">
    <property type="component" value="Unassembled WGS sequence"/>
</dbReference>
<proteinExistence type="predicted"/>
<evidence type="ECO:0000313" key="3">
    <source>
        <dbReference type="Proteomes" id="UP000009169"/>
    </source>
</evidence>
<organism evidence="2 3">
    <name type="scientific">Trichophyton equinum (strain ATCC MYA-4606 / CBS 127.97)</name>
    <name type="common">Horse ringworm fungus</name>
    <dbReference type="NCBI Taxonomy" id="559882"/>
    <lineage>
        <taxon>Eukaryota</taxon>
        <taxon>Fungi</taxon>
        <taxon>Dikarya</taxon>
        <taxon>Ascomycota</taxon>
        <taxon>Pezizomycotina</taxon>
        <taxon>Eurotiomycetes</taxon>
        <taxon>Eurotiomycetidae</taxon>
        <taxon>Onygenales</taxon>
        <taxon>Arthrodermataceae</taxon>
        <taxon>Trichophyton</taxon>
    </lineage>
</organism>
<feature type="compositionally biased region" description="Basic and acidic residues" evidence="1">
    <location>
        <begin position="125"/>
        <end position="140"/>
    </location>
</feature>
<evidence type="ECO:0000313" key="2">
    <source>
        <dbReference type="EMBL" id="EGE06653.1"/>
    </source>
</evidence>
<feature type="region of interest" description="Disordered" evidence="1">
    <location>
        <begin position="71"/>
        <end position="140"/>
    </location>
</feature>